<name>A0ABP0RED8_9DINO</name>
<evidence type="ECO:0000256" key="1">
    <source>
        <dbReference type="ARBA" id="ARBA00010271"/>
    </source>
</evidence>
<gene>
    <name evidence="3" type="ORF">CCMP2556_LOCUS46716</name>
</gene>
<comment type="similarity">
    <text evidence="1">Belongs to the glycosyltransferase 47 family.</text>
</comment>
<evidence type="ECO:0000259" key="2">
    <source>
        <dbReference type="Pfam" id="PF03016"/>
    </source>
</evidence>
<reference evidence="3 4" key="1">
    <citation type="submission" date="2024-02" db="EMBL/GenBank/DDBJ databases">
        <authorList>
            <person name="Chen Y."/>
            <person name="Shah S."/>
            <person name="Dougan E. K."/>
            <person name="Thang M."/>
            <person name="Chan C."/>
        </authorList>
    </citation>
    <scope>NUCLEOTIDE SEQUENCE [LARGE SCALE GENOMIC DNA]</scope>
</reference>
<dbReference type="PANTHER" id="PTHR11062">
    <property type="entry name" value="EXOSTOSIN HEPARAN SULFATE GLYCOSYLTRANSFERASE -RELATED"/>
    <property type="match status" value="1"/>
</dbReference>
<protein>
    <recommendedName>
        <fullName evidence="2">Exostosin GT47 domain-containing protein</fullName>
    </recommendedName>
</protein>
<dbReference type="EMBL" id="CAXAMN010025829">
    <property type="protein sequence ID" value="CAK9098604.1"/>
    <property type="molecule type" value="Genomic_DNA"/>
</dbReference>
<proteinExistence type="inferred from homology"/>
<comment type="caution">
    <text evidence="3">The sequence shown here is derived from an EMBL/GenBank/DDBJ whole genome shotgun (WGS) entry which is preliminary data.</text>
</comment>
<dbReference type="InterPro" id="IPR040911">
    <property type="entry name" value="Exostosin_GT47"/>
</dbReference>
<feature type="domain" description="Exostosin GT47" evidence="2">
    <location>
        <begin position="328"/>
        <end position="648"/>
    </location>
</feature>
<keyword evidence="4" id="KW-1185">Reference proteome</keyword>
<evidence type="ECO:0000313" key="4">
    <source>
        <dbReference type="Proteomes" id="UP001642484"/>
    </source>
</evidence>
<evidence type="ECO:0000313" key="3">
    <source>
        <dbReference type="EMBL" id="CAK9098604.1"/>
    </source>
</evidence>
<dbReference type="Proteomes" id="UP001642484">
    <property type="component" value="Unassembled WGS sequence"/>
</dbReference>
<organism evidence="3 4">
    <name type="scientific">Durusdinium trenchii</name>
    <dbReference type="NCBI Taxonomy" id="1381693"/>
    <lineage>
        <taxon>Eukaryota</taxon>
        <taxon>Sar</taxon>
        <taxon>Alveolata</taxon>
        <taxon>Dinophyceae</taxon>
        <taxon>Suessiales</taxon>
        <taxon>Symbiodiniaceae</taxon>
        <taxon>Durusdinium</taxon>
    </lineage>
</organism>
<dbReference type="Pfam" id="PF03016">
    <property type="entry name" value="Exostosin_GT47"/>
    <property type="match status" value="1"/>
</dbReference>
<accession>A0ABP0RED8</accession>
<dbReference type="InterPro" id="IPR004263">
    <property type="entry name" value="Exostosin"/>
</dbReference>
<sequence length="759" mass="85148">MDLPHEWVLGRWGNDRSWEAAHWNLGVPLQEIPGCKCSGQWVDFQHRLNFTLAHAQESAGPLASYSLSGLGFCQRVAQPMIRSVFPDLRTSASRWEESTSTGDESWLDFGRHWCPAGLLSALIVCAAAHAHSARVALGEDEEKDPGWNVDWPRALGSWPKLLPQNCESQQACVPYLEALLAYPVFLRAAPCLEDSPWPLTNEEVHENVIRWTRWLWIGGAKTPPPRWRGPSADKRIRSALSFEAAGAFAAPRRGAPGDRTAASALLNKVARSWDPSQTLSFRKMSVRQQHFETIFGDLGRTWRIGARGPLGVHTKAHADDFKGPRSWLRFYIYDLPVSAHREALSQLHGRIREAARTPAICDFGVSPCVEMREGGAFSGYRPYAAEATFLAKLLSGPDEVIVDDPNKASYFIVPFLSSTWCFIGAPKTWVRCGDQDPLSHLLPLLTYFNQSTIHRHIFLGTDSVGNLPVNFQMQPLLLHYGPTPCGPGQGPLITPPPLADDLPAPGRWEFSSKDLLLFTADGVGQRPFRREVLEELLRWQHSLPHLFVVSKRDQQGNSSPACATCCNTPLAPEWNHQIRRALFCPVLPGDNTFRMRLFHAVLAGCLPVVMLFPGGSWYRNHGPPVEWSLPFPSQVDWRGFSIELPYDPAREDLDTWAKRLVPTLLRLQVGEIHQKQEILSKAVPFLRYDFAGTQPDAFTALLNQLAERPLRKPELDCFDPRERFKTDRCLSGAKTLMNEEKEIFGIRACCPKWASQATS</sequence>